<evidence type="ECO:0000256" key="4">
    <source>
        <dbReference type="ARBA" id="ARBA00022692"/>
    </source>
</evidence>
<evidence type="ECO:0000256" key="8">
    <source>
        <dbReference type="SAM" id="Phobius"/>
    </source>
</evidence>
<comment type="similarity">
    <text evidence="2">Belongs to the DDRGK1 family.</text>
</comment>
<reference evidence="9 10" key="1">
    <citation type="submission" date="2024-10" db="EMBL/GenBank/DDBJ databases">
        <authorList>
            <person name="Kim D."/>
        </authorList>
    </citation>
    <scope>NUCLEOTIDE SEQUENCE [LARGE SCALE GENOMIC DNA]</scope>
    <source>
        <strain evidence="9">Taebaek</strain>
    </source>
</reference>
<dbReference type="InterPro" id="IPR050899">
    <property type="entry name" value="DDRGK_domain-containing"/>
</dbReference>
<dbReference type="InterPro" id="IPR036390">
    <property type="entry name" value="WH_DNA-bd_sf"/>
</dbReference>
<comment type="caution">
    <text evidence="9">The sequence shown here is derived from an EMBL/GenBank/DDBJ whole genome shotgun (WGS) entry which is preliminary data.</text>
</comment>
<dbReference type="InterPro" id="IPR019153">
    <property type="entry name" value="DDRGK_dom-contain"/>
</dbReference>
<dbReference type="PANTHER" id="PTHR48176">
    <property type="entry name" value="DDRGK DOMAIN-CONTAINING PROTEIN 1"/>
    <property type="match status" value="1"/>
</dbReference>
<evidence type="ECO:0000256" key="1">
    <source>
        <dbReference type="ARBA" id="ARBA00004389"/>
    </source>
</evidence>
<dbReference type="SMART" id="SM01128">
    <property type="entry name" value="DDRGK"/>
    <property type="match status" value="1"/>
</dbReference>
<dbReference type="SUPFAM" id="SSF46785">
    <property type="entry name" value="Winged helix' DNA-binding domain"/>
    <property type="match status" value="1"/>
</dbReference>
<comment type="subcellular location">
    <subcellularLocation>
        <location evidence="1">Endoplasmic reticulum membrane</location>
        <topology evidence="1">Single-pass membrane protein</topology>
    </subcellularLocation>
</comment>
<dbReference type="GO" id="GO:0005789">
    <property type="term" value="C:endoplasmic reticulum membrane"/>
    <property type="evidence" value="ECO:0007669"/>
    <property type="project" value="UniProtKB-SubCell"/>
</dbReference>
<gene>
    <name evidence="9" type="ORF">niasHS_017622</name>
</gene>
<evidence type="ECO:0000256" key="3">
    <source>
        <dbReference type="ARBA" id="ARBA00018218"/>
    </source>
</evidence>
<dbReference type="AlphaFoldDB" id="A0ABD2IH95"/>
<accession>A0ABD2IH95</accession>
<evidence type="ECO:0000256" key="7">
    <source>
        <dbReference type="SAM" id="MobiDB-lite"/>
    </source>
</evidence>
<evidence type="ECO:0000313" key="10">
    <source>
        <dbReference type="Proteomes" id="UP001620645"/>
    </source>
</evidence>
<dbReference type="PANTHER" id="PTHR48176:SF1">
    <property type="entry name" value="DDRGK DOMAIN-CONTAINING PROTEIN 1"/>
    <property type="match status" value="1"/>
</dbReference>
<evidence type="ECO:0000313" key="9">
    <source>
        <dbReference type="EMBL" id="KAL3072648.1"/>
    </source>
</evidence>
<feature type="region of interest" description="Disordered" evidence="7">
    <location>
        <begin position="104"/>
        <end position="152"/>
    </location>
</feature>
<evidence type="ECO:0000256" key="6">
    <source>
        <dbReference type="ARBA" id="ARBA00023136"/>
    </source>
</evidence>
<sequence>MDGLFFASIAFLTTVFSVIGIAIVKLWLDERNSRKSKETLVAMDDSANDGNMQNEVMDSDEDEQLTGNGAAEEAMLDQEGTTFSEKRIGKKKLAKLQAKAEAKALREQEQTEREERKQREEEIRKEEEKKRQLEEEEQRKRTEKRRLEKEEKDRREMEEYLKIKGAFEVHEQGFDYDENEDNADNLLESFVNFVRKKKVVHVDELASNFKSKPTDIVDRLKTLLQQKRLTGLFDDRGLFVSITEEELLDVAKFINQRGRVHLAEIVEQSKNLISLEPF</sequence>
<evidence type="ECO:0000256" key="5">
    <source>
        <dbReference type="ARBA" id="ARBA00022989"/>
    </source>
</evidence>
<organism evidence="9 10">
    <name type="scientific">Heterodera schachtii</name>
    <name type="common">Sugarbeet cyst nematode worm</name>
    <name type="synonym">Tylenchus schachtii</name>
    <dbReference type="NCBI Taxonomy" id="97005"/>
    <lineage>
        <taxon>Eukaryota</taxon>
        <taxon>Metazoa</taxon>
        <taxon>Ecdysozoa</taxon>
        <taxon>Nematoda</taxon>
        <taxon>Chromadorea</taxon>
        <taxon>Rhabditida</taxon>
        <taxon>Tylenchina</taxon>
        <taxon>Tylenchomorpha</taxon>
        <taxon>Tylenchoidea</taxon>
        <taxon>Heteroderidae</taxon>
        <taxon>Heteroderinae</taxon>
        <taxon>Heterodera</taxon>
    </lineage>
</organism>
<proteinExistence type="inferred from homology"/>
<dbReference type="EMBL" id="JBICCN010000373">
    <property type="protein sequence ID" value="KAL3072648.1"/>
    <property type="molecule type" value="Genomic_DNA"/>
</dbReference>
<dbReference type="Gene3D" id="1.10.10.10">
    <property type="entry name" value="Winged helix-like DNA-binding domain superfamily/Winged helix DNA-binding domain"/>
    <property type="match status" value="1"/>
</dbReference>
<protein>
    <recommendedName>
        <fullName evidence="3">DDRGK domain-containing protein 1</fullName>
    </recommendedName>
</protein>
<name>A0ABD2IH95_HETSC</name>
<evidence type="ECO:0000256" key="2">
    <source>
        <dbReference type="ARBA" id="ARBA00009829"/>
    </source>
</evidence>
<keyword evidence="4 8" id="KW-0812">Transmembrane</keyword>
<keyword evidence="6 8" id="KW-0472">Membrane</keyword>
<keyword evidence="10" id="KW-1185">Reference proteome</keyword>
<dbReference type="Pfam" id="PF09756">
    <property type="entry name" value="DDRGK"/>
    <property type="match status" value="1"/>
</dbReference>
<keyword evidence="5 8" id="KW-1133">Transmembrane helix</keyword>
<dbReference type="Proteomes" id="UP001620645">
    <property type="component" value="Unassembled WGS sequence"/>
</dbReference>
<feature type="transmembrane region" description="Helical" evidence="8">
    <location>
        <begin position="6"/>
        <end position="28"/>
    </location>
</feature>
<dbReference type="InterPro" id="IPR036388">
    <property type="entry name" value="WH-like_DNA-bd_sf"/>
</dbReference>
<feature type="region of interest" description="Disordered" evidence="7">
    <location>
        <begin position="44"/>
        <end position="68"/>
    </location>
</feature>